<dbReference type="AlphaFoldDB" id="A0A255ZYW5"/>
<dbReference type="Proteomes" id="UP000216035">
    <property type="component" value="Unassembled WGS sequence"/>
</dbReference>
<protein>
    <submittedName>
        <fullName evidence="1">TonB-dependent receptor</fullName>
    </submittedName>
</protein>
<accession>A0A255ZYW5</accession>
<name>A0A255ZYW5_9FLAO</name>
<dbReference type="EMBL" id="NOXX01000160">
    <property type="protein sequence ID" value="OYQ46747.1"/>
    <property type="molecule type" value="Genomic_DNA"/>
</dbReference>
<gene>
    <name evidence="1" type="ORF">CHX27_04200</name>
</gene>
<evidence type="ECO:0000313" key="2">
    <source>
        <dbReference type="Proteomes" id="UP000216035"/>
    </source>
</evidence>
<reference evidence="1 2" key="1">
    <citation type="submission" date="2017-07" db="EMBL/GenBank/DDBJ databases">
        <title>Flavobacterium cyanobacteriorum sp. nov., isolated from cyanobacterial aggregates in a eutrophic lake.</title>
        <authorList>
            <person name="Cai H."/>
        </authorList>
    </citation>
    <scope>NUCLEOTIDE SEQUENCE [LARGE SCALE GENOMIC DNA]</scope>
    <source>
        <strain evidence="1 2">TH167</strain>
    </source>
</reference>
<dbReference type="Pfam" id="PF13620">
    <property type="entry name" value="CarboxypepD_reg"/>
    <property type="match status" value="1"/>
</dbReference>
<dbReference type="OrthoDB" id="603275at2"/>
<dbReference type="Gene3D" id="2.60.40.1120">
    <property type="entry name" value="Carboxypeptidase-like, regulatory domain"/>
    <property type="match status" value="1"/>
</dbReference>
<keyword evidence="2" id="KW-1185">Reference proteome</keyword>
<keyword evidence="1" id="KW-0675">Receptor</keyword>
<proteinExistence type="predicted"/>
<sequence>MRILLIIIFVFSTLFSFSQTVRIEGVVTDSIKSPIELANVMAVNVDSQSMESYSITSDKGRYSLNVKANKTYLLRISFLGYRPKELTLVVGNENVVKNIVLDPDSVELEGVEIVNEMPVSIKGDTIVYNADSFSSGTERKLEDVLKKLPGVQVNADGQIEVEGKAVQKLMVEGKDFFDGDTKLGVKNIPADAIDKVQVLRNYNEVGALKGLENNEENVAMNIKLKKGKKNFWFGDVTAAAGPDKRYILNPKLFYYSPKYSINVIANTNNVGELPLTTQDYFKFTGGFRNIMGKGGSRFNVSSNDLGLLGLRNNRAAEILTKFGATNFSYSPTSKLTLSGFAIFSRSDTRLETDSRLQIVQTGDRQLTEENADQSNKLGLFKLSATYKPNSKLQIDYDALGKLSDQSEGTSLFRQILTSQGNRDEQIFTDKTQKPASINQNFAAYYTLSDNHIFAAEVQHLYQDEDPMYAADLGENPFPDNTTGNDDFNLGIVDQPSGRFNLFQNRFIKTNKLDAKIDYYYVLTPKSNFNFTLANTYSNQRLTGDLFQQLDNGTTEDLNPVTDNDVRYRFIDSYLGLHYKLLFGKFTIMPGLSYHRFSLRNEQQGTLYNQNFDQLLPDFYALYQIKKSETLTYNYAWTNSFTDVSQLPEGYILTNYNSLFRGLRSIQNATAQSHSLRYFRYNMFNFENIFGFLNYTRTLDAVKRNAFFDGVNQFSTPFNSPRVDEALNGSGSYGRSFARFYKASLNISMNWSKFNNLQNATFITTESFTQSYTLRASTNFKNAPNIEFGYGYTQNDYQNQTFLTDRPFVNLDYYFADGFSFVAEYEFFHYYSRDKSVNNEYDFLSASLSYFKKGSNWEFKVSGTNLLNTTSLNDDSFSEFSFRTSQYRVQPRFLLFSVKYNL</sequence>
<dbReference type="SUPFAM" id="SSF49464">
    <property type="entry name" value="Carboxypeptidase regulatory domain-like"/>
    <property type="match status" value="1"/>
</dbReference>
<evidence type="ECO:0000313" key="1">
    <source>
        <dbReference type="EMBL" id="OYQ46747.1"/>
    </source>
</evidence>
<dbReference type="RefSeq" id="WP_094485514.1">
    <property type="nucleotide sequence ID" value="NZ_NOXX01000160.1"/>
</dbReference>
<comment type="caution">
    <text evidence="1">The sequence shown here is derived from an EMBL/GenBank/DDBJ whole genome shotgun (WGS) entry which is preliminary data.</text>
</comment>
<dbReference type="InterPro" id="IPR008969">
    <property type="entry name" value="CarboxyPept-like_regulatory"/>
</dbReference>
<dbReference type="SUPFAM" id="SSF56935">
    <property type="entry name" value="Porins"/>
    <property type="match status" value="1"/>
</dbReference>
<organism evidence="1 2">
    <name type="scientific">Flavobacterium aurantiibacter</name>
    <dbReference type="NCBI Taxonomy" id="2023067"/>
    <lineage>
        <taxon>Bacteria</taxon>
        <taxon>Pseudomonadati</taxon>
        <taxon>Bacteroidota</taxon>
        <taxon>Flavobacteriia</taxon>
        <taxon>Flavobacteriales</taxon>
        <taxon>Flavobacteriaceae</taxon>
        <taxon>Flavobacterium</taxon>
    </lineage>
</organism>